<feature type="compositionally biased region" description="Basic residues" evidence="1">
    <location>
        <begin position="1289"/>
        <end position="1299"/>
    </location>
</feature>
<sequence>MVGDAVYVGTDGLTSRRREEIELYEEPLTSSTAKDPEELESDLMIYESNNSTLCISVARTTVNNRALSSKDPASRAEMRLTPPPSSSPTHSSARKRRPQTARSSAPYIRIFQIHPYHESSFLASSVLTITPIKAIPCDCMIPVSLLFPAGATSVSSSPSTSSTSAAKSSAIPGAPGASRAFSMVYPDLEEMILFVKIEEEKALAVVEYLDEDVYMLTHLPAHVKIKDIRALPTTPALSSPGVRRRPRLMRGFPPPLLSSEDTHIDDRRECANGFESVWRDVDLTRQVVSDMKNGVRNTPLTLNFSMKPPTLAAANDTMSSTPITPKSKTMNTAVNTTPATPLALRPRDGTDSPQQQPPKTAHEALKHFQTLYFEALYVSRSPLTFFTKLTLQRFRSLCAGSEMKHTDVLNKMILSVGEFDVKYKSGLPNILLEFEGLYGNDEIDVIGGLPMFSSGDGRAKRGKGRVQVPENVQMSVVGLGSLDLEKMYIQRWWNAEEQVRKMKGRQKKINEIKERETKLQIILLLEILAAAKDDQAHTSSPSSSQHAQSQSPEELTKFTLLLDVLFDRLLIWQAVSSFDFIIQSADNESKTGGVREFAVSVVLPFYGAKLPKETEKMLRKSGGSDGHHSTQKKELPVLSSSTTTTIKTEFASLPRSPSRAPRAVAKRSQSATHSSSPTLPYALPIARKSASTSSSSSLLQFSTETRTLSNSSGSKRKGIPVRGGLMATVNRFSKNTGRRPLEIITGPVRPTVTILPTARKMKPLLQARGKENRDVRTPVVGNAAKPVDERRPVLALPEPASVLESSRAEERVVEKRVEPPEVSELPDGGSQKTCSGIPAYLQKFSIQVRLTSVRSSRMILTVHVIQPCQSNGLSSKLTMTPIKVVSRDMIPISLLLLSTFSGEKSSSRAFSTTGFKGLRNSEVLFVKIEDEKRLGAIEYVQENVYMLTKLPETVKMKMLRTLPMAAGGVGAEQVGCEAEMVQSDFEGFWRRLARPVPSSTGEHHALYNSFSMAPPRTSEMKEEKQIRTETAVRPVEVPESCSLEMSMEELTRSMKRAYYEALYLSRSALTFFTKLGLTRFRRQCGEDSGRIIKVLSQIVMTVGASDEKYRRGLRERLGRLHEEYDGEEVAGMGVEEEEEGGEEEEKYIRRWWDQDEEVRKPKLWNRKIDEIKRRETKMQIILALEILAQDRERRRAEEEKSTEGSSVQEERGHENEETKNLRTLVEVLLDRLYIWQMVSDVESIIVAAAEGAGREKTDEVREFCLQVVVPYFGARLAEEIGGLVERCGGGRRRERKEKREKKEEKKESTRARTKKPREPRPQLVRKNSSAVRGGLQVSSQALERRQVELGVR</sequence>
<feature type="compositionally biased region" description="Polar residues" evidence="1">
    <location>
        <begin position="667"/>
        <end position="678"/>
    </location>
</feature>
<feature type="compositionally biased region" description="Basic and acidic residues" evidence="1">
    <location>
        <begin position="1300"/>
        <end position="1320"/>
    </location>
</feature>
<accession>A0ABR1FET9</accession>
<feature type="region of interest" description="Disordered" evidence="1">
    <location>
        <begin position="1288"/>
        <end position="1337"/>
    </location>
</feature>
<feature type="region of interest" description="Disordered" evidence="1">
    <location>
        <begin position="315"/>
        <end position="334"/>
    </location>
</feature>
<feature type="compositionally biased region" description="Basic and acidic residues" evidence="1">
    <location>
        <begin position="625"/>
        <end position="635"/>
    </location>
</feature>
<evidence type="ECO:0000256" key="1">
    <source>
        <dbReference type="SAM" id="MobiDB-lite"/>
    </source>
</evidence>
<proteinExistence type="predicted"/>
<dbReference type="InterPro" id="IPR042511">
    <property type="entry name" value="Sld3"/>
</dbReference>
<dbReference type="Gene3D" id="1.20.58.2130">
    <property type="match status" value="2"/>
</dbReference>
<feature type="region of interest" description="Disordered" evidence="1">
    <location>
        <begin position="66"/>
        <end position="102"/>
    </location>
</feature>
<reference evidence="3 4" key="1">
    <citation type="submission" date="2024-03" db="EMBL/GenBank/DDBJ databases">
        <title>Genome-scale model development and genomic sequencing of the oleaginous clade Lipomyces.</title>
        <authorList>
            <consortium name="Lawrence Berkeley National Laboratory"/>
            <person name="Czajka J.J."/>
            <person name="Han Y."/>
            <person name="Kim J."/>
            <person name="Mondo S.J."/>
            <person name="Hofstad B.A."/>
            <person name="Robles A."/>
            <person name="Haridas S."/>
            <person name="Riley R."/>
            <person name="LaButti K."/>
            <person name="Pangilinan J."/>
            <person name="Andreopoulos W."/>
            <person name="Lipzen A."/>
            <person name="Yan J."/>
            <person name="Wang M."/>
            <person name="Ng V."/>
            <person name="Grigoriev I.V."/>
            <person name="Spatafora J.W."/>
            <person name="Magnuson J.K."/>
            <person name="Baker S.E."/>
            <person name="Pomraning K.R."/>
        </authorList>
    </citation>
    <scope>NUCLEOTIDE SEQUENCE [LARGE SCALE GENOMIC DNA]</scope>
    <source>
        <strain evidence="3 4">Phaff 52-87</strain>
    </source>
</reference>
<name>A0ABR1FET9_9ASCO</name>
<dbReference type="PANTHER" id="PTHR28067">
    <property type="entry name" value="DNA REPLICATION REGULATOR SLD3"/>
    <property type="match status" value="1"/>
</dbReference>
<dbReference type="RefSeq" id="XP_064771424.1">
    <property type="nucleotide sequence ID" value="XM_064911857.1"/>
</dbReference>
<evidence type="ECO:0000313" key="3">
    <source>
        <dbReference type="EMBL" id="KAK7208391.1"/>
    </source>
</evidence>
<dbReference type="GeneID" id="90037369"/>
<dbReference type="Pfam" id="PF08639">
    <property type="entry name" value="Sld3_STD"/>
    <property type="match status" value="2"/>
</dbReference>
<dbReference type="InterPro" id="IPR013948">
    <property type="entry name" value="DNA_replication_reg_Sld3_C"/>
</dbReference>
<dbReference type="Proteomes" id="UP001498771">
    <property type="component" value="Unassembled WGS sequence"/>
</dbReference>
<gene>
    <name evidence="3" type="ORF">BZA70DRAFT_273611</name>
</gene>
<comment type="caution">
    <text evidence="3">The sequence shown here is derived from an EMBL/GenBank/DDBJ whole genome shotgun (WGS) entry which is preliminary data.</text>
</comment>
<feature type="region of interest" description="Disordered" evidence="1">
    <location>
        <begin position="617"/>
        <end position="680"/>
    </location>
</feature>
<feature type="region of interest" description="Disordered" evidence="1">
    <location>
        <begin position="236"/>
        <end position="261"/>
    </location>
</feature>
<dbReference type="PANTHER" id="PTHR28067:SF1">
    <property type="entry name" value="DNA REPLICATION REGULATOR SLD3"/>
    <property type="match status" value="1"/>
</dbReference>
<protein>
    <submittedName>
        <fullName evidence="3">DNA replication regulator SLD3-domain-containing protein</fullName>
    </submittedName>
</protein>
<feature type="region of interest" description="Disordered" evidence="1">
    <location>
        <begin position="693"/>
        <end position="720"/>
    </location>
</feature>
<evidence type="ECO:0000259" key="2">
    <source>
        <dbReference type="Pfam" id="PF08639"/>
    </source>
</evidence>
<feature type="compositionally biased region" description="Polar residues" evidence="1">
    <location>
        <begin position="638"/>
        <end position="647"/>
    </location>
</feature>
<keyword evidence="4" id="KW-1185">Reference proteome</keyword>
<feature type="region of interest" description="Disordered" evidence="1">
    <location>
        <begin position="339"/>
        <end position="361"/>
    </location>
</feature>
<feature type="domain" description="DNA replication regulator Sld3 C-terminal" evidence="2">
    <location>
        <begin position="364"/>
        <end position="717"/>
    </location>
</feature>
<feature type="compositionally biased region" description="Polar residues" evidence="1">
    <location>
        <begin position="698"/>
        <end position="713"/>
    </location>
</feature>
<feature type="domain" description="DNA replication regulator Sld3 C-terminal" evidence="2">
    <location>
        <begin position="1050"/>
        <end position="1325"/>
    </location>
</feature>
<organism evidence="3 4">
    <name type="scientific">Myxozyma melibiosi</name>
    <dbReference type="NCBI Taxonomy" id="54550"/>
    <lineage>
        <taxon>Eukaryota</taxon>
        <taxon>Fungi</taxon>
        <taxon>Dikarya</taxon>
        <taxon>Ascomycota</taxon>
        <taxon>Saccharomycotina</taxon>
        <taxon>Lipomycetes</taxon>
        <taxon>Lipomycetales</taxon>
        <taxon>Lipomycetaceae</taxon>
        <taxon>Myxozyma</taxon>
    </lineage>
</organism>
<feature type="region of interest" description="Disordered" evidence="1">
    <location>
        <begin position="1195"/>
        <end position="1216"/>
    </location>
</feature>
<feature type="compositionally biased region" description="Polar residues" evidence="1">
    <location>
        <begin position="316"/>
        <end position="334"/>
    </location>
</feature>
<dbReference type="EMBL" id="JBBJBU010000001">
    <property type="protein sequence ID" value="KAK7208391.1"/>
    <property type="molecule type" value="Genomic_DNA"/>
</dbReference>
<feature type="compositionally biased region" description="Polar residues" evidence="1">
    <location>
        <begin position="1325"/>
        <end position="1337"/>
    </location>
</feature>
<evidence type="ECO:0000313" key="4">
    <source>
        <dbReference type="Proteomes" id="UP001498771"/>
    </source>
</evidence>